<proteinExistence type="predicted"/>
<feature type="region of interest" description="Disordered" evidence="1">
    <location>
        <begin position="180"/>
        <end position="210"/>
    </location>
</feature>
<feature type="region of interest" description="Disordered" evidence="1">
    <location>
        <begin position="234"/>
        <end position="255"/>
    </location>
</feature>
<evidence type="ECO:0000313" key="2">
    <source>
        <dbReference type="EMBL" id="CDZ87868.1"/>
    </source>
</evidence>
<dbReference type="Proteomes" id="UP000042997">
    <property type="component" value="Unassembled WGS sequence"/>
</dbReference>
<sequence length="255" mass="27029">MKREDLHFHGQIDPPDLDMVGYLERCRGEAQHGPDAGPHQQVAYALSSVVRGRDHADRGGEFAGGRFEPVDVPDGQVAHPGAHPRRVGVEQSGHREAAAVEPCVAGQCATEIADADEDHAVSPVEAERVLDAGLQAQHVVPDATHPVGAEEGQILAEFRGTDPGCGGEFLARDDERALVGEHSEDPQVRRETRHSSLGDVPHGDTGRRTPVDFGDAAAGGIALRGVQLCHVRGSSSGRRVHVGPHGDPGDSFTPR</sequence>
<dbReference type="EMBL" id="CCSD01000045">
    <property type="protein sequence ID" value="CDZ87868.1"/>
    <property type="molecule type" value="Genomic_DNA"/>
</dbReference>
<accession>A0A098BGK7</accession>
<name>A0A098BGK7_9NOCA</name>
<dbReference type="AlphaFoldDB" id="A0A098BGK7"/>
<gene>
    <name evidence="2" type="ORF">RHRU231_350085</name>
</gene>
<evidence type="ECO:0000313" key="3">
    <source>
        <dbReference type="Proteomes" id="UP000042997"/>
    </source>
</evidence>
<reference evidence="2 3" key="1">
    <citation type="journal article" date="2014" name="Genome Announc.">
        <title>Draft Genome Sequence of Propane- and Butane-Oxidizing Actinobacterium Rhodococcus ruber IEGM 231.</title>
        <authorList>
            <person name="Ivshina I.B."/>
            <person name="Kuyukina M.S."/>
            <person name="Krivoruchko A.V."/>
            <person name="Barbe V."/>
            <person name="Fischer C."/>
        </authorList>
    </citation>
    <scope>NUCLEOTIDE SEQUENCE [LARGE SCALE GENOMIC DNA]</scope>
</reference>
<organism evidence="2 3">
    <name type="scientific">Rhodococcus ruber</name>
    <dbReference type="NCBI Taxonomy" id="1830"/>
    <lineage>
        <taxon>Bacteria</taxon>
        <taxon>Bacillati</taxon>
        <taxon>Actinomycetota</taxon>
        <taxon>Actinomycetes</taxon>
        <taxon>Mycobacteriales</taxon>
        <taxon>Nocardiaceae</taxon>
        <taxon>Rhodococcus</taxon>
    </lineage>
</organism>
<protein>
    <submittedName>
        <fullName evidence="2">Uncharacterized protein</fullName>
    </submittedName>
</protein>
<evidence type="ECO:0000256" key="1">
    <source>
        <dbReference type="SAM" id="MobiDB-lite"/>
    </source>
</evidence>